<dbReference type="Bgee" id="WBGene00019429">
    <property type="expression patterns" value="Expressed in germ line (C elegans) and 4 other cell types or tissues"/>
</dbReference>
<dbReference type="AlphaFoldDB" id="A0A0K3AR81"/>
<dbReference type="CDD" id="cd00024">
    <property type="entry name" value="CD_CSD"/>
    <property type="match status" value="1"/>
</dbReference>
<dbReference type="Proteomes" id="UP000001940">
    <property type="component" value="Chromosome I"/>
</dbReference>
<evidence type="ECO:0000313" key="3">
    <source>
        <dbReference type="EMBL" id="CTQ86362.1"/>
    </source>
</evidence>
<reference evidence="3 4" key="1">
    <citation type="journal article" date="1998" name="Science">
        <title>Genome sequence of the nematode C. elegans: a platform for investigating biology.</title>
        <authorList>
            <consortium name="The C. elegans sequencing consortium"/>
            <person name="Sulson J.E."/>
            <person name="Waterston R."/>
        </authorList>
    </citation>
    <scope>NUCLEOTIDE SEQUENCE [LARGE SCALE GENOMIC DNA]</scope>
    <source>
        <strain evidence="3 4">Bristol N2</strain>
    </source>
</reference>
<keyword evidence="6" id="KW-1267">Proteomics identification</keyword>
<evidence type="ECO:0000259" key="2">
    <source>
        <dbReference type="SMART" id="SM00298"/>
    </source>
</evidence>
<dbReference type="InterPro" id="IPR000953">
    <property type="entry name" value="Chromo/chromo_shadow_dom"/>
</dbReference>
<dbReference type="GO" id="GO:0061628">
    <property type="term" value="F:histone H3K27me3 reader activity"/>
    <property type="evidence" value="ECO:0000314"/>
    <property type="project" value="WormBase"/>
</dbReference>
<gene>
    <name evidence="3 5" type="primary">uad-2</name>
    <name evidence="3" type="ORF">CELE_K06A5.1</name>
    <name evidence="5" type="ORF">K06A5.1</name>
</gene>
<dbReference type="GO" id="GO:0005637">
    <property type="term" value="C:nuclear inner membrane"/>
    <property type="evidence" value="ECO:0000314"/>
    <property type="project" value="WormBase"/>
</dbReference>
<sequence length="696" mass="79169">MPSSSETLQLFPHEGRGKKCETQVNVDTEEEGSDRTLEESEDEQEGEEDEEDEELDDDLWIVEKIQKMRYNGKLKRVEFLVLWEADKSKSWEPIENFHSGYDNVEIERFRTENPEQFDDVTDKSTATKKKGRPKKLQKRITKDIDDEPDETAQGESKRLADPNKLQDPSEKTPRKTKLRDGKIIDSNDQKQEVSSRKWSVGRSKKRPPTQMAENETSSCMKPREKSTRSQAEVYLPPLKRSRSKCQVSAPQPSNSSLQLSQCISESVPRRSRTRCRTTSDTTIEEDSMIALSDPKNHNFMQNKNTASGSRNKSTSQMGRSQSKASDDVIISEVSPIVTRRSRSRSHVSSLMENPPPLTRSRSIPQKATTIPTTRSRSRGRFELSGNSGAEIRIERNLPRPVEQSSSRHGQSQSEAIIVSEVSSRRSRSRCRVASLKETPPSLSTTRSKPIQQEKSIRHPRSRSRSRVVLSENSCAEIIKKRNPPRSKSVVGRPQSNNEDEKKKNQKVPTRVRSKSVSYEISKLVPNRHVSRVPPDFYEMQILWTQISEKTTPTELSEYKSGLQKLLTGRVSCLKPIFQLLPTLPIELYETHEKLYSLFCEITGAFPFKYHQGSNLISRHSIADKSQIGAQILLECLSQNILPFDVVNDQTTLLAIHNFIRIGIKDMLEDIVEKLPKGRNVITENDLQGSLSSKLLG</sequence>
<feature type="compositionally biased region" description="Basic residues" evidence="1">
    <location>
        <begin position="126"/>
        <end position="139"/>
    </location>
</feature>
<feature type="compositionally biased region" description="Basic residues" evidence="1">
    <location>
        <begin position="503"/>
        <end position="513"/>
    </location>
</feature>
<feature type="compositionally biased region" description="Polar residues" evidence="1">
    <location>
        <begin position="298"/>
        <end position="323"/>
    </location>
</feature>
<dbReference type="GO" id="GO:0140543">
    <property type="term" value="P:positive regulation of piRNA transcription"/>
    <property type="evidence" value="ECO:0000315"/>
    <property type="project" value="WormBase"/>
</dbReference>
<name>A0A0K3AR81_CAEEL</name>
<feature type="compositionally biased region" description="Acidic residues" evidence="1">
    <location>
        <begin position="39"/>
        <end position="57"/>
    </location>
</feature>
<dbReference type="WormBase" id="K06A5.1b">
    <property type="protein sequence ID" value="CE50339"/>
    <property type="gene ID" value="WBGene00019429"/>
    <property type="gene designation" value="uad-2"/>
</dbReference>
<keyword evidence="4" id="KW-1185">Reference proteome</keyword>
<dbReference type="SMR" id="A0A0K3AR81"/>
<dbReference type="Gene3D" id="2.40.50.40">
    <property type="match status" value="1"/>
</dbReference>
<dbReference type="GO" id="GO:0000785">
    <property type="term" value="C:chromatin"/>
    <property type="evidence" value="ECO:0000314"/>
    <property type="project" value="WormBase"/>
</dbReference>
<dbReference type="InterPro" id="IPR016197">
    <property type="entry name" value="Chromo-like_dom_sf"/>
</dbReference>
<feature type="region of interest" description="Disordered" evidence="1">
    <location>
        <begin position="1"/>
        <end position="57"/>
    </location>
</feature>
<protein>
    <submittedName>
        <fullName evidence="3">Chromo domain-containing protein</fullName>
    </submittedName>
</protein>
<dbReference type="AGR" id="WB:WBGene00019429"/>
<evidence type="ECO:0007829" key="6">
    <source>
        <dbReference type="PeptideAtlas" id="A0A0K3AR81"/>
    </source>
</evidence>
<feature type="compositionally biased region" description="Polar residues" evidence="1">
    <location>
        <begin position="440"/>
        <end position="453"/>
    </location>
</feature>
<organism evidence="3 4">
    <name type="scientific">Caenorhabditis elegans</name>
    <dbReference type="NCBI Taxonomy" id="6239"/>
    <lineage>
        <taxon>Eukaryota</taxon>
        <taxon>Metazoa</taxon>
        <taxon>Ecdysozoa</taxon>
        <taxon>Nematoda</taxon>
        <taxon>Chromadorea</taxon>
        <taxon>Rhabditida</taxon>
        <taxon>Rhabditina</taxon>
        <taxon>Rhabditomorpha</taxon>
        <taxon>Rhabditoidea</taxon>
        <taxon>Rhabditidae</taxon>
        <taxon>Peloderinae</taxon>
        <taxon>Caenorhabditis</taxon>
    </lineage>
</organism>
<evidence type="ECO:0000313" key="4">
    <source>
        <dbReference type="Proteomes" id="UP000001940"/>
    </source>
</evidence>
<dbReference type="RefSeq" id="NP_001300423.1">
    <property type="nucleotide sequence ID" value="NM_001313494.3"/>
</dbReference>
<dbReference type="EMBL" id="BX284601">
    <property type="protein sequence ID" value="CTQ86362.1"/>
    <property type="molecule type" value="Genomic_DNA"/>
</dbReference>
<evidence type="ECO:0000313" key="5">
    <source>
        <dbReference type="WormBase" id="K06A5.1b"/>
    </source>
</evidence>
<feature type="region of interest" description="Disordered" evidence="1">
    <location>
        <begin position="109"/>
        <end position="513"/>
    </location>
</feature>
<evidence type="ECO:0000256" key="1">
    <source>
        <dbReference type="SAM" id="MobiDB-lite"/>
    </source>
</evidence>
<proteinExistence type="evidence at protein level"/>
<feature type="domain" description="Chromo" evidence="2">
    <location>
        <begin position="59"/>
        <end position="114"/>
    </location>
</feature>
<feature type="compositionally biased region" description="Polar residues" evidence="1">
    <location>
        <begin position="402"/>
        <end position="414"/>
    </location>
</feature>
<dbReference type="KEGG" id="cel:CELE_K06A5.1"/>
<dbReference type="InParanoid" id="A0A0K3AR81"/>
<feature type="compositionally biased region" description="Low complexity" evidence="1">
    <location>
        <begin position="248"/>
        <end position="261"/>
    </location>
</feature>
<dbReference type="ExpressionAtlas" id="A0A0K3AR81">
    <property type="expression patterns" value="baseline and differential"/>
</dbReference>
<dbReference type="GeneID" id="172354"/>
<dbReference type="SUPFAM" id="SSF54160">
    <property type="entry name" value="Chromo domain-like"/>
    <property type="match status" value="1"/>
</dbReference>
<dbReference type="SMART" id="SM00298">
    <property type="entry name" value="CHROMO"/>
    <property type="match status" value="1"/>
</dbReference>
<dbReference type="OrthoDB" id="5875222at2759"/>
<feature type="compositionally biased region" description="Basic and acidic residues" evidence="1">
    <location>
        <begin position="167"/>
        <end position="195"/>
    </location>
</feature>
<accession>A0A0K3AR81</accession>
<feature type="compositionally biased region" description="Polar residues" evidence="1">
    <location>
        <begin position="359"/>
        <end position="374"/>
    </location>
</feature>
<dbReference type="CTD" id="172354"/>
<dbReference type="eggNOG" id="ENOG502THXB">
    <property type="taxonomic scope" value="Eukaryota"/>
</dbReference>